<name>A0ABV3T723_9GAMM</name>
<comment type="similarity">
    <text evidence="2 6">Belongs to the bacterial solute-binding protein 9 family.</text>
</comment>
<proteinExistence type="inferred from homology"/>
<evidence type="ECO:0000256" key="3">
    <source>
        <dbReference type="ARBA" id="ARBA00022448"/>
    </source>
</evidence>
<accession>A0ABV3T723</accession>
<organism evidence="7 8">
    <name type="scientific">Spiribacter insolitus</name>
    <dbReference type="NCBI Taxonomy" id="3122417"/>
    <lineage>
        <taxon>Bacteria</taxon>
        <taxon>Pseudomonadati</taxon>
        <taxon>Pseudomonadota</taxon>
        <taxon>Gammaproteobacteria</taxon>
        <taxon>Chromatiales</taxon>
        <taxon>Ectothiorhodospiraceae</taxon>
        <taxon>Spiribacter</taxon>
    </lineage>
</organism>
<dbReference type="InterPro" id="IPR006127">
    <property type="entry name" value="ZnuA-like"/>
</dbReference>
<keyword evidence="5" id="KW-0732">Signal</keyword>
<dbReference type="PRINTS" id="PR00690">
    <property type="entry name" value="ADHESNFAMILY"/>
</dbReference>
<dbReference type="Pfam" id="PF01297">
    <property type="entry name" value="ZnuA"/>
    <property type="match status" value="1"/>
</dbReference>
<evidence type="ECO:0000256" key="1">
    <source>
        <dbReference type="ARBA" id="ARBA00004196"/>
    </source>
</evidence>
<dbReference type="PRINTS" id="PR00691">
    <property type="entry name" value="ADHESINB"/>
</dbReference>
<protein>
    <submittedName>
        <fullName evidence="7">Zinc ABC transporter substrate-binding protein</fullName>
    </submittedName>
</protein>
<dbReference type="EMBL" id="JBAKFF010000001">
    <property type="protein sequence ID" value="MEX0430948.1"/>
    <property type="molecule type" value="Genomic_DNA"/>
</dbReference>
<dbReference type="PANTHER" id="PTHR42953:SF1">
    <property type="entry name" value="METAL-BINDING PROTEIN HI_0362-RELATED"/>
    <property type="match status" value="1"/>
</dbReference>
<keyword evidence="4" id="KW-0479">Metal-binding</keyword>
<dbReference type="InterPro" id="IPR006128">
    <property type="entry name" value="Lipoprotein_PsaA-like"/>
</dbReference>
<sequence length="333" mass="34547">MVASRCRNVLLTGAMVVGIGLGAAQAVVAAPLVLATTGMVGDTVERLGDECIDVEVLMGPGVDPHLFQASASDVRAFQQAELIVYNGFGLEGQLDNVLTRVGERRPTLALAEAAAAEGPLERIQGTGGYAVDPHLWMDAGLWAQGVAPLAGMLTDIAPGCAEAINDRADTLHEQLQALDEWIRARIASIPEAQRALLTAHDAFRYYGRAYGIEVEGIQGISTSAEASVADIQATADLIAERGIPAIFVETTINPRTVEAVLAAARERSAEVSIGGSIYGDALGEPGTLADSLIGMLIHNTAAITGALGGTMAPLPPVLAPWRGSLDAQPARGD</sequence>
<keyword evidence="8" id="KW-1185">Reference proteome</keyword>
<keyword evidence="3 6" id="KW-0813">Transport</keyword>
<dbReference type="RefSeq" id="WP_367983720.1">
    <property type="nucleotide sequence ID" value="NZ_JBAKFF010000001.1"/>
</dbReference>
<dbReference type="InterPro" id="IPR006129">
    <property type="entry name" value="AdhesinB"/>
</dbReference>
<dbReference type="Proteomes" id="UP001556637">
    <property type="component" value="Unassembled WGS sequence"/>
</dbReference>
<dbReference type="PANTHER" id="PTHR42953">
    <property type="entry name" value="HIGH-AFFINITY ZINC UPTAKE SYSTEM PROTEIN ZNUA-RELATED"/>
    <property type="match status" value="1"/>
</dbReference>
<evidence type="ECO:0000256" key="5">
    <source>
        <dbReference type="ARBA" id="ARBA00022729"/>
    </source>
</evidence>
<gene>
    <name evidence="7" type="ORF">V6X30_06015</name>
</gene>
<evidence type="ECO:0000256" key="4">
    <source>
        <dbReference type="ARBA" id="ARBA00022723"/>
    </source>
</evidence>
<reference evidence="7 8" key="1">
    <citation type="submission" date="2024-02" db="EMBL/GenBank/DDBJ databases">
        <title>New especies of Spiribacter isolated from saline water.</title>
        <authorList>
            <person name="Leon M.J."/>
            <person name="De La Haba R."/>
            <person name="Sanchez-Porro C."/>
            <person name="Ventosa A."/>
        </authorList>
    </citation>
    <scope>NUCLEOTIDE SEQUENCE [LARGE SCALE GENOMIC DNA]</scope>
    <source>
        <strain evidence="8">ag22IC4-189</strain>
    </source>
</reference>
<evidence type="ECO:0000313" key="7">
    <source>
        <dbReference type="EMBL" id="MEX0430948.1"/>
    </source>
</evidence>
<evidence type="ECO:0000313" key="8">
    <source>
        <dbReference type="Proteomes" id="UP001556637"/>
    </source>
</evidence>
<dbReference type="InterPro" id="IPR050492">
    <property type="entry name" value="Bact_metal-bind_prot9"/>
</dbReference>
<dbReference type="Gene3D" id="3.40.50.1980">
    <property type="entry name" value="Nitrogenase molybdenum iron protein domain"/>
    <property type="match status" value="2"/>
</dbReference>
<evidence type="ECO:0000256" key="6">
    <source>
        <dbReference type="RuleBase" id="RU003512"/>
    </source>
</evidence>
<comment type="caution">
    <text evidence="7">The sequence shown here is derived from an EMBL/GenBank/DDBJ whole genome shotgun (WGS) entry which is preliminary data.</text>
</comment>
<dbReference type="SUPFAM" id="SSF53807">
    <property type="entry name" value="Helical backbone' metal receptor"/>
    <property type="match status" value="1"/>
</dbReference>
<evidence type="ECO:0000256" key="2">
    <source>
        <dbReference type="ARBA" id="ARBA00011028"/>
    </source>
</evidence>
<comment type="subcellular location">
    <subcellularLocation>
        <location evidence="1">Cell envelope</location>
    </subcellularLocation>
</comment>